<evidence type="ECO:0000313" key="4">
    <source>
        <dbReference type="EMBL" id="KAK6471046.1"/>
    </source>
</evidence>
<evidence type="ECO:0000313" key="5">
    <source>
        <dbReference type="Proteomes" id="UP001369086"/>
    </source>
</evidence>
<accession>A0ABR0YF40</accession>
<name>A0ABR0YF40_HUSHU</name>
<dbReference type="PRINTS" id="PR01217">
    <property type="entry name" value="PRICHEXTENSN"/>
</dbReference>
<feature type="compositionally biased region" description="Polar residues" evidence="3">
    <location>
        <begin position="424"/>
        <end position="433"/>
    </location>
</feature>
<feature type="compositionally biased region" description="Pro residues" evidence="3">
    <location>
        <begin position="610"/>
        <end position="622"/>
    </location>
</feature>
<feature type="coiled-coil region" evidence="2">
    <location>
        <begin position="317"/>
        <end position="344"/>
    </location>
</feature>
<organism evidence="4 5">
    <name type="scientific">Huso huso</name>
    <name type="common">Beluga</name>
    <name type="synonym">Acipenser huso</name>
    <dbReference type="NCBI Taxonomy" id="61971"/>
    <lineage>
        <taxon>Eukaryota</taxon>
        <taxon>Metazoa</taxon>
        <taxon>Chordata</taxon>
        <taxon>Craniata</taxon>
        <taxon>Vertebrata</taxon>
        <taxon>Euteleostomi</taxon>
        <taxon>Actinopterygii</taxon>
        <taxon>Chondrostei</taxon>
        <taxon>Acipenseriformes</taxon>
        <taxon>Acipenseridae</taxon>
        <taxon>Huso</taxon>
    </lineage>
</organism>
<evidence type="ECO:0000256" key="1">
    <source>
        <dbReference type="ARBA" id="ARBA00023054"/>
    </source>
</evidence>
<sequence>MCIYLQRVNESAEEQLRASQSALEQHKTKRANQEQLISEIQTSIQSCDKNFESWNAEPLKEAGVLEKDSLEEAEFQAKLQWTLEENERLNHEKEEASRTLLLKEVKNGEKQRSKLTEEMKMLQKISKDMADSIACKDCDIEALYDQISKLGGLKADAQCETVTIQEGNVNENQMKKTIKQINIVSQIQITAKAEERDRNLAKLAVEEKASREMEEKRRNLEHRNLKTAQHKLEILRDLYEQTWNTLRQKLLQEEHRHGEKEERLFEGNGNPVQANKELKIYKERLHKIQEKLKNTQYSYAYQNLSCEKAMHEKWLQKRAAERALQVQKDENANLRQKLVEAHIRLGNVQRASAIRLTPTHRVTQSLPQHSRACVQPLTASETPLDDPKNAAAGIPSSSPGTLMAGSSCSASSKKRSAPRPINASAFSSVSGTAAQPMKEAAFPPNRPAIQPMNRPTGQPMNEFLSMNRPFHPPMDQSEIQPMNRPPYPPLDRHTYPPMNRPPYPPLDRHTYPPMNRPPYPPLDRHTNPPMNRPPYPPLDRHTYPPMNRPPYPPLDRHTYPPMNRPPYPPLDRHTYPPMNRPPYPPLDRHTYPPMNRPPYPPLDRHTYPPMNRPPPPTVNRST</sequence>
<dbReference type="Proteomes" id="UP001369086">
    <property type="component" value="Unassembled WGS sequence"/>
</dbReference>
<proteinExistence type="predicted"/>
<feature type="coiled-coil region" evidence="2">
    <location>
        <begin position="9"/>
        <end position="43"/>
    </location>
</feature>
<dbReference type="InterPro" id="IPR051500">
    <property type="entry name" value="cTAGE_MIA/OTOR"/>
</dbReference>
<reference evidence="4 5" key="1">
    <citation type="submission" date="2021-05" db="EMBL/GenBank/DDBJ databases">
        <authorList>
            <person name="Zahm M."/>
            <person name="Klopp C."/>
            <person name="Cabau C."/>
            <person name="Kuhl H."/>
            <person name="Suciu R."/>
            <person name="Ciorpac M."/>
            <person name="Holostenco D."/>
            <person name="Gessner J."/>
            <person name="Wuertz S."/>
            <person name="Hohne C."/>
            <person name="Stock M."/>
            <person name="Gislard M."/>
            <person name="Lluch J."/>
            <person name="Milhes M."/>
            <person name="Lampietro C."/>
            <person name="Lopez Roques C."/>
            <person name="Donnadieu C."/>
            <person name="Du K."/>
            <person name="Schartl M."/>
            <person name="Guiguen Y."/>
        </authorList>
    </citation>
    <scope>NUCLEOTIDE SEQUENCE [LARGE SCALE GENOMIC DNA]</scope>
    <source>
        <strain evidence="4">Hh-F2</strain>
        <tissue evidence="4">Blood</tissue>
    </source>
</reference>
<evidence type="ECO:0000256" key="2">
    <source>
        <dbReference type="SAM" id="Coils"/>
    </source>
</evidence>
<feature type="region of interest" description="Disordered" evidence="3">
    <location>
        <begin position="379"/>
        <end position="439"/>
    </location>
</feature>
<protein>
    <submittedName>
        <fullName evidence="4">Transport and Golgi organization protein 1-like protein</fullName>
    </submittedName>
</protein>
<keyword evidence="5" id="KW-1185">Reference proteome</keyword>
<evidence type="ECO:0000256" key="3">
    <source>
        <dbReference type="SAM" id="MobiDB-lite"/>
    </source>
</evidence>
<feature type="region of interest" description="Disordered" evidence="3">
    <location>
        <begin position="464"/>
        <end position="622"/>
    </location>
</feature>
<dbReference type="PANTHER" id="PTHR23158:SF54">
    <property type="entry name" value="TRANSPORT AND GOLGI ORGANIZATION PROTEIN 1 HOMOLOG"/>
    <property type="match status" value="1"/>
</dbReference>
<feature type="coiled-coil region" evidence="2">
    <location>
        <begin position="79"/>
        <end position="125"/>
    </location>
</feature>
<keyword evidence="1 2" id="KW-0175">Coiled coil</keyword>
<comment type="caution">
    <text evidence="4">The sequence shown here is derived from an EMBL/GenBank/DDBJ whole genome shotgun (WGS) entry which is preliminary data.</text>
</comment>
<dbReference type="EMBL" id="JAHFZB010000033">
    <property type="protein sequence ID" value="KAK6471046.1"/>
    <property type="molecule type" value="Genomic_DNA"/>
</dbReference>
<gene>
    <name evidence="4" type="ORF">HHUSO_G29966</name>
</gene>
<dbReference type="PANTHER" id="PTHR23158">
    <property type="entry name" value="MELANOMA INHIBITORY ACTIVITY-RELATED"/>
    <property type="match status" value="1"/>
</dbReference>